<sequence>PREGETIVDKDTFGAFIHAPDLAVRLREAGVKTIVFAGLITSVCVQHSVFSAFNAGFRVVVAHDACGDRSRARHEAALMLYGNYMYDVASTSELVQ</sequence>
<comment type="similarity">
    <text evidence="1">Belongs to the isochorismatase family.</text>
</comment>
<dbReference type="AlphaFoldDB" id="A4RWU4"/>
<dbReference type="Gene3D" id="3.40.50.850">
    <property type="entry name" value="Isochorismatase-like"/>
    <property type="match status" value="1"/>
</dbReference>
<feature type="non-terminal residue" evidence="4">
    <location>
        <position position="1"/>
    </location>
</feature>
<dbReference type="Gramene" id="ABO95687">
    <property type="protein sequence ID" value="ABO95687"/>
    <property type="gene ID" value="OSTLU_8142"/>
</dbReference>
<name>A4RWU4_OSTLU</name>
<dbReference type="GeneID" id="5001459"/>
<dbReference type="InterPro" id="IPR036380">
    <property type="entry name" value="Isochorismatase-like_sf"/>
</dbReference>
<gene>
    <name evidence="4" type="ORF">OSTLU_8142</name>
</gene>
<dbReference type="OrthoDB" id="167809at2759"/>
<dbReference type="Proteomes" id="UP000001568">
    <property type="component" value="Chromosome 4"/>
</dbReference>
<keyword evidence="2" id="KW-0378">Hydrolase</keyword>
<evidence type="ECO:0000259" key="3">
    <source>
        <dbReference type="Pfam" id="PF00857"/>
    </source>
</evidence>
<accession>A4RWU4</accession>
<dbReference type="HOGENOM" id="CLU_2365815_0_0_1"/>
<dbReference type="SUPFAM" id="SSF52499">
    <property type="entry name" value="Isochorismatase-like hydrolases"/>
    <property type="match status" value="1"/>
</dbReference>
<evidence type="ECO:0000313" key="5">
    <source>
        <dbReference type="Proteomes" id="UP000001568"/>
    </source>
</evidence>
<protein>
    <recommendedName>
        <fullName evidence="3">Isochorismatase-like domain-containing protein</fullName>
    </recommendedName>
</protein>
<dbReference type="RefSeq" id="XP_001417394.1">
    <property type="nucleotide sequence ID" value="XM_001417357.1"/>
</dbReference>
<keyword evidence="5" id="KW-1185">Reference proteome</keyword>
<dbReference type="CDD" id="cd00431">
    <property type="entry name" value="cysteine_hydrolases"/>
    <property type="match status" value="1"/>
</dbReference>
<dbReference type="PANTHER" id="PTHR43540">
    <property type="entry name" value="PEROXYUREIDOACRYLATE/UREIDOACRYLATE AMIDOHYDROLASE-RELATED"/>
    <property type="match status" value="1"/>
</dbReference>
<evidence type="ECO:0000256" key="2">
    <source>
        <dbReference type="ARBA" id="ARBA00022801"/>
    </source>
</evidence>
<feature type="domain" description="Isochorismatase-like" evidence="3">
    <location>
        <begin position="1"/>
        <end position="91"/>
    </location>
</feature>
<evidence type="ECO:0000313" key="4">
    <source>
        <dbReference type="EMBL" id="ABO95687.1"/>
    </source>
</evidence>
<dbReference type="KEGG" id="olu:OSTLU_8142"/>
<dbReference type="EMBL" id="CP000584">
    <property type="protein sequence ID" value="ABO95687.1"/>
    <property type="molecule type" value="Genomic_DNA"/>
</dbReference>
<organism evidence="4 5">
    <name type="scientific">Ostreococcus lucimarinus (strain CCE9901)</name>
    <dbReference type="NCBI Taxonomy" id="436017"/>
    <lineage>
        <taxon>Eukaryota</taxon>
        <taxon>Viridiplantae</taxon>
        <taxon>Chlorophyta</taxon>
        <taxon>Mamiellophyceae</taxon>
        <taxon>Mamiellales</taxon>
        <taxon>Bathycoccaceae</taxon>
        <taxon>Ostreococcus</taxon>
    </lineage>
</organism>
<evidence type="ECO:0000256" key="1">
    <source>
        <dbReference type="ARBA" id="ARBA00006336"/>
    </source>
</evidence>
<dbReference type="GO" id="GO:0016787">
    <property type="term" value="F:hydrolase activity"/>
    <property type="evidence" value="ECO:0007669"/>
    <property type="project" value="UniProtKB-KW"/>
</dbReference>
<feature type="non-terminal residue" evidence="4">
    <location>
        <position position="96"/>
    </location>
</feature>
<dbReference type="PANTHER" id="PTHR43540:SF6">
    <property type="entry name" value="ISOCHORISMATASE-LIKE DOMAIN-CONTAINING PROTEIN"/>
    <property type="match status" value="1"/>
</dbReference>
<reference evidence="4 5" key="1">
    <citation type="journal article" date="2007" name="Proc. Natl. Acad. Sci. U.S.A.">
        <title>The tiny eukaryote Ostreococcus provides genomic insights into the paradox of plankton speciation.</title>
        <authorList>
            <person name="Palenik B."/>
            <person name="Grimwood J."/>
            <person name="Aerts A."/>
            <person name="Rouze P."/>
            <person name="Salamov A."/>
            <person name="Putnam N."/>
            <person name="Dupont C."/>
            <person name="Jorgensen R."/>
            <person name="Derelle E."/>
            <person name="Rombauts S."/>
            <person name="Zhou K."/>
            <person name="Otillar R."/>
            <person name="Merchant S.S."/>
            <person name="Podell S."/>
            <person name="Gaasterland T."/>
            <person name="Napoli C."/>
            <person name="Gendler K."/>
            <person name="Manuell A."/>
            <person name="Tai V."/>
            <person name="Vallon O."/>
            <person name="Piganeau G."/>
            <person name="Jancek S."/>
            <person name="Heijde M."/>
            <person name="Jabbari K."/>
            <person name="Bowler C."/>
            <person name="Lohr M."/>
            <person name="Robbens S."/>
            <person name="Werner G."/>
            <person name="Dubchak I."/>
            <person name="Pazour G.J."/>
            <person name="Ren Q."/>
            <person name="Paulsen I."/>
            <person name="Delwiche C."/>
            <person name="Schmutz J."/>
            <person name="Rokhsar D."/>
            <person name="Van de Peer Y."/>
            <person name="Moreau H."/>
            <person name="Grigoriev I.V."/>
        </authorList>
    </citation>
    <scope>NUCLEOTIDE SEQUENCE [LARGE SCALE GENOMIC DNA]</scope>
    <source>
        <strain evidence="4 5">CCE9901</strain>
    </source>
</reference>
<proteinExistence type="inferred from homology"/>
<dbReference type="InterPro" id="IPR050272">
    <property type="entry name" value="Isochorismatase-like_hydrls"/>
</dbReference>
<dbReference type="InterPro" id="IPR000868">
    <property type="entry name" value="Isochorismatase-like_dom"/>
</dbReference>
<dbReference type="Pfam" id="PF00857">
    <property type="entry name" value="Isochorismatase"/>
    <property type="match status" value="1"/>
</dbReference>